<evidence type="ECO:0000256" key="1">
    <source>
        <dbReference type="SAM" id="MobiDB-lite"/>
    </source>
</evidence>
<keyword evidence="3" id="KW-1185">Reference proteome</keyword>
<dbReference type="Proteomes" id="UP001254759">
    <property type="component" value="Unassembled WGS sequence"/>
</dbReference>
<gene>
    <name evidence="2" type="ORF">J2W94_002134</name>
</gene>
<reference evidence="2 3" key="1">
    <citation type="submission" date="2023-07" db="EMBL/GenBank/DDBJ databases">
        <title>Sorghum-associated microbial communities from plants grown in Nebraska, USA.</title>
        <authorList>
            <person name="Schachtman D."/>
        </authorList>
    </citation>
    <scope>NUCLEOTIDE SEQUENCE [LARGE SCALE GENOMIC DNA]</scope>
    <source>
        <strain evidence="2 3">BE107</strain>
    </source>
</reference>
<organism evidence="2 3">
    <name type="scientific">Pseudoxanthomonas sacheonensis</name>
    <dbReference type="NCBI Taxonomy" id="443615"/>
    <lineage>
        <taxon>Bacteria</taxon>
        <taxon>Pseudomonadati</taxon>
        <taxon>Pseudomonadota</taxon>
        <taxon>Gammaproteobacteria</taxon>
        <taxon>Lysobacterales</taxon>
        <taxon>Lysobacteraceae</taxon>
        <taxon>Pseudoxanthomonas</taxon>
    </lineage>
</organism>
<evidence type="ECO:0000313" key="3">
    <source>
        <dbReference type="Proteomes" id="UP001254759"/>
    </source>
</evidence>
<accession>A0ABU1RUQ3</accession>
<proteinExistence type="predicted"/>
<dbReference type="RefSeq" id="WP_310093017.1">
    <property type="nucleotide sequence ID" value="NZ_JAVDTT010000002.1"/>
</dbReference>
<dbReference type="EMBL" id="JAVDTT010000002">
    <property type="protein sequence ID" value="MDR6841849.1"/>
    <property type="molecule type" value="Genomic_DNA"/>
</dbReference>
<comment type="caution">
    <text evidence="2">The sequence shown here is derived from an EMBL/GenBank/DDBJ whole genome shotgun (WGS) entry which is preliminary data.</text>
</comment>
<sequence length="55" mass="5664">MGANKRLEIAGKAPEAANADASDNKMDQIRELMFGGAKPIGVRASGSTMGNGRVC</sequence>
<protein>
    <submittedName>
        <fullName evidence="2">Uncharacterized protein</fullName>
    </submittedName>
</protein>
<evidence type="ECO:0000313" key="2">
    <source>
        <dbReference type="EMBL" id="MDR6841849.1"/>
    </source>
</evidence>
<feature type="region of interest" description="Disordered" evidence="1">
    <location>
        <begin position="1"/>
        <end position="23"/>
    </location>
</feature>
<name>A0ABU1RUQ3_9GAMM</name>